<dbReference type="PRINTS" id="PR00507">
    <property type="entry name" value="N12N6MTFRASE"/>
</dbReference>
<dbReference type="PANTHER" id="PTHR33841">
    <property type="entry name" value="DNA METHYLTRANSFERASE YEEA-RELATED"/>
    <property type="match status" value="1"/>
</dbReference>
<name>A0ABS8DKM2_9FIRM</name>
<dbReference type="GO" id="GO:0008168">
    <property type="term" value="F:methyltransferase activity"/>
    <property type="evidence" value="ECO:0007669"/>
    <property type="project" value="UniProtKB-KW"/>
</dbReference>
<dbReference type="InterPro" id="IPR050953">
    <property type="entry name" value="N4_N6_ade-DNA_methylase"/>
</dbReference>
<dbReference type="InterPro" id="IPR002052">
    <property type="entry name" value="DNA_methylase_N6_adenine_CS"/>
</dbReference>
<keyword evidence="3" id="KW-0808">Transferase</keyword>
<dbReference type="Gene3D" id="3.40.50.150">
    <property type="entry name" value="Vaccinia Virus protein VP39"/>
    <property type="match status" value="1"/>
</dbReference>
<dbReference type="EC" id="2.1.1.72" evidence="1"/>
<proteinExistence type="predicted"/>
<accession>A0ABS8DKM2</accession>
<gene>
    <name evidence="7" type="ORF">LIZ65_17060</name>
</gene>
<dbReference type="SUPFAM" id="SSF116734">
    <property type="entry name" value="DNA methylase specificity domain"/>
    <property type="match status" value="1"/>
</dbReference>
<evidence type="ECO:0000256" key="3">
    <source>
        <dbReference type="ARBA" id="ARBA00022679"/>
    </source>
</evidence>
<dbReference type="GO" id="GO:0032259">
    <property type="term" value="P:methylation"/>
    <property type="evidence" value="ECO:0007669"/>
    <property type="project" value="UniProtKB-KW"/>
</dbReference>
<dbReference type="EMBL" id="JAJCIS010000017">
    <property type="protein sequence ID" value="MCB7388998.1"/>
    <property type="molecule type" value="Genomic_DNA"/>
</dbReference>
<dbReference type="Pfam" id="PF02384">
    <property type="entry name" value="N6_Mtase"/>
    <property type="match status" value="1"/>
</dbReference>
<dbReference type="InterPro" id="IPR029063">
    <property type="entry name" value="SAM-dependent_MTases_sf"/>
</dbReference>
<sequence>MLGSIFKVLDLNRNNGLAENLIENASVYQQQFFHMVQEKLGVDAVYFLRDADGTPKVPLIYFASMESYDEDKIAELHRLAWNLGEAPLFFIVTPDLLLVYNNYVAPRKKDGKLDSEAGLIDAIKLVNMLEAERQLRQYHRIRLETGEYWRENEFRFDMKNRVDVTLMGNLRIMRRSLIINIRKRVDESKLSNKELVSIVHALLGRSILTKYLEERKDKEGNTVFPKDFFSKFKQGAIQYSDLLDDKEATYKLFRELADRFNGDMFPLVNKEYEIITKDNLIELKDFILGTTRFEDRQMALWPLYSFNVIPIQLISSIYELFFHLKIDDKIGKDGTYYTPFHLVSMLMDEVLPWEGEYSEKKVLDPSCGSGVFLVEAYRRLIGKWMFTNNCFNITNEQLVYIMQKCIYGVDLNEEAIRIASFSLSLVMCDYLEPRSIWETLNFPRLLGYNLFVSDFFSEGKFGEIEYDIIIGNPPWESKLSDEAEKYIKEKKVPIGDKQIAQAFSWKAGDICDIKGIICLLMPSKGFLFNRSEKNVAYRSAFFNKFSISVIINYSIFRKVLFEHATGPATAVIYSNNKQERDMPIFYCTPKPTFTIEDRRRFLIEPSDINKIPWDIIDNQLIWKIAMWGTPRDMELINKIQTKFEPLEKFMNNNDMIYAEGYIRGTKPKIRCPEFVGLPLITTKKFQGFCDNKSNEVVDFANYYRCAQKSKKIFYAPHLVFKQSPKKGRFLSAVLDYNALFGNSFIGIHGDIMFLKYISVILYSKVFVYYSLMTSRRWLVERDELNVGELLSFPLPIPNSEELKRACEIYDRSSSLAIDCVKEIDGFSYELFDLKEYEIEFVDNAVSYVYDYFYAKGKSKSLSYPEEKTLKQYQNVLVDILRKSLGTLDHIHCDVYSGNAPLIVVQVVFGNDTVGFTPNVDINDLLNELDNLLISENSGCVAVKRNVRIYNKDSIYLVKPSQSRYWSYSSACRDADEIYSDIMRKWGEENE</sequence>
<comment type="catalytic activity">
    <reaction evidence="5">
        <text>a 2'-deoxyadenosine in DNA + S-adenosyl-L-methionine = an N(6)-methyl-2'-deoxyadenosine in DNA + S-adenosyl-L-homocysteine + H(+)</text>
        <dbReference type="Rhea" id="RHEA:15197"/>
        <dbReference type="Rhea" id="RHEA-COMP:12418"/>
        <dbReference type="Rhea" id="RHEA-COMP:12419"/>
        <dbReference type="ChEBI" id="CHEBI:15378"/>
        <dbReference type="ChEBI" id="CHEBI:57856"/>
        <dbReference type="ChEBI" id="CHEBI:59789"/>
        <dbReference type="ChEBI" id="CHEBI:90615"/>
        <dbReference type="ChEBI" id="CHEBI:90616"/>
        <dbReference type="EC" id="2.1.1.72"/>
    </reaction>
</comment>
<dbReference type="Proteomes" id="UP001299546">
    <property type="component" value="Unassembled WGS sequence"/>
</dbReference>
<protein>
    <recommendedName>
        <fullName evidence="1">site-specific DNA-methyltransferase (adenine-specific)</fullName>
        <ecNumber evidence="1">2.1.1.72</ecNumber>
    </recommendedName>
</protein>
<dbReference type="RefSeq" id="WP_227183774.1">
    <property type="nucleotide sequence ID" value="NZ_JAJCIQ010000017.1"/>
</dbReference>
<keyword evidence="8" id="KW-1185">Reference proteome</keyword>
<evidence type="ECO:0000256" key="2">
    <source>
        <dbReference type="ARBA" id="ARBA00022603"/>
    </source>
</evidence>
<evidence type="ECO:0000313" key="8">
    <source>
        <dbReference type="Proteomes" id="UP001299546"/>
    </source>
</evidence>
<dbReference type="SUPFAM" id="SSF53335">
    <property type="entry name" value="S-adenosyl-L-methionine-dependent methyltransferases"/>
    <property type="match status" value="1"/>
</dbReference>
<dbReference type="PANTHER" id="PTHR33841:SF1">
    <property type="entry name" value="DNA METHYLTRANSFERASE A"/>
    <property type="match status" value="1"/>
</dbReference>
<evidence type="ECO:0000256" key="4">
    <source>
        <dbReference type="ARBA" id="ARBA00022747"/>
    </source>
</evidence>
<dbReference type="CDD" id="cd02440">
    <property type="entry name" value="AdoMet_MTases"/>
    <property type="match status" value="1"/>
</dbReference>
<reference evidence="7 8" key="1">
    <citation type="submission" date="2021-10" db="EMBL/GenBank/DDBJ databases">
        <title>Collection of gut derived symbiotic bacterial strains cultured from healthy donors.</title>
        <authorList>
            <person name="Lin H."/>
            <person name="Littmann E."/>
            <person name="Kohout C."/>
            <person name="Pamer E.G."/>
        </authorList>
    </citation>
    <scope>NUCLEOTIDE SEQUENCE [LARGE SCALE GENOMIC DNA]</scope>
    <source>
        <strain evidence="7 8">DFI.1.165</strain>
    </source>
</reference>
<evidence type="ECO:0000259" key="6">
    <source>
        <dbReference type="Pfam" id="PF02384"/>
    </source>
</evidence>
<evidence type="ECO:0000256" key="1">
    <source>
        <dbReference type="ARBA" id="ARBA00011900"/>
    </source>
</evidence>
<keyword evidence="2 7" id="KW-0489">Methyltransferase</keyword>
<dbReference type="InterPro" id="IPR003356">
    <property type="entry name" value="DNA_methylase_A-5"/>
</dbReference>
<organism evidence="7 8">
    <name type="scientific">Bariatricus massiliensis</name>
    <dbReference type="NCBI Taxonomy" id="1745713"/>
    <lineage>
        <taxon>Bacteria</taxon>
        <taxon>Bacillati</taxon>
        <taxon>Bacillota</taxon>
        <taxon>Clostridia</taxon>
        <taxon>Lachnospirales</taxon>
        <taxon>Lachnospiraceae</taxon>
        <taxon>Bariatricus</taxon>
    </lineage>
</organism>
<comment type="caution">
    <text evidence="7">The sequence shown here is derived from an EMBL/GenBank/DDBJ whole genome shotgun (WGS) entry which is preliminary data.</text>
</comment>
<keyword evidence="4" id="KW-0680">Restriction system</keyword>
<evidence type="ECO:0000313" key="7">
    <source>
        <dbReference type="EMBL" id="MCB7388998.1"/>
    </source>
</evidence>
<dbReference type="PROSITE" id="PS00092">
    <property type="entry name" value="N6_MTASE"/>
    <property type="match status" value="1"/>
</dbReference>
<feature type="domain" description="DNA methylase adenine-specific" evidence="6">
    <location>
        <begin position="313"/>
        <end position="611"/>
    </location>
</feature>
<evidence type="ECO:0000256" key="5">
    <source>
        <dbReference type="ARBA" id="ARBA00047942"/>
    </source>
</evidence>